<gene>
    <name evidence="7" type="ORF">Pph01_49720</name>
</gene>
<dbReference type="Pfam" id="PF00005">
    <property type="entry name" value="ABC_tran"/>
    <property type="match status" value="1"/>
</dbReference>
<proteinExistence type="predicted"/>
<dbReference type="InterPro" id="IPR027417">
    <property type="entry name" value="P-loop_NTPase"/>
</dbReference>
<keyword evidence="4" id="KW-0067">ATP-binding</keyword>
<feature type="domain" description="ABC transporter" evidence="6">
    <location>
        <begin position="21"/>
        <end position="57"/>
    </location>
</feature>
<dbReference type="Proteomes" id="UP000622547">
    <property type="component" value="Unassembled WGS sequence"/>
</dbReference>
<evidence type="ECO:0000256" key="3">
    <source>
        <dbReference type="ARBA" id="ARBA00022741"/>
    </source>
</evidence>
<dbReference type="GO" id="GO:0046677">
    <property type="term" value="P:response to antibiotic"/>
    <property type="evidence" value="ECO:0007669"/>
    <property type="project" value="UniProtKB-KW"/>
</dbReference>
<comment type="subcellular location">
    <subcellularLocation>
        <location evidence="1">Cell membrane</location>
        <topology evidence="1">Peripheral membrane protein</topology>
    </subcellularLocation>
</comment>
<dbReference type="AlphaFoldDB" id="A0A8J3U7A4"/>
<evidence type="ECO:0000313" key="7">
    <source>
        <dbReference type="EMBL" id="GII39969.1"/>
    </source>
</evidence>
<reference evidence="7 8" key="1">
    <citation type="submission" date="2021-01" db="EMBL/GenBank/DDBJ databases">
        <title>Whole genome shotgun sequence of Planotetraspora phitsanulokensis NBRC 104273.</title>
        <authorList>
            <person name="Komaki H."/>
            <person name="Tamura T."/>
        </authorList>
    </citation>
    <scope>NUCLEOTIDE SEQUENCE [LARGE SCALE GENOMIC DNA]</scope>
    <source>
        <strain evidence="7 8">NBRC 104273</strain>
    </source>
</reference>
<evidence type="ECO:0000256" key="2">
    <source>
        <dbReference type="ARBA" id="ARBA00022448"/>
    </source>
</evidence>
<protein>
    <recommendedName>
        <fullName evidence="6">ABC transporter domain-containing protein</fullName>
    </recommendedName>
</protein>
<keyword evidence="2" id="KW-0813">Transport</keyword>
<dbReference type="EMBL" id="BOOP01000022">
    <property type="protein sequence ID" value="GII39969.1"/>
    <property type="molecule type" value="Genomic_DNA"/>
</dbReference>
<dbReference type="PANTHER" id="PTHR42711">
    <property type="entry name" value="ABC TRANSPORTER ATP-BINDING PROTEIN"/>
    <property type="match status" value="1"/>
</dbReference>
<dbReference type="PANTHER" id="PTHR42711:SF19">
    <property type="entry name" value="DOXORUBICIN RESISTANCE ATP-BINDING PROTEIN DRRA"/>
    <property type="match status" value="1"/>
</dbReference>
<name>A0A8J3U7A4_9ACTN</name>
<accession>A0A8J3U7A4</accession>
<organism evidence="7 8">
    <name type="scientific">Planotetraspora phitsanulokensis</name>
    <dbReference type="NCBI Taxonomy" id="575192"/>
    <lineage>
        <taxon>Bacteria</taxon>
        <taxon>Bacillati</taxon>
        <taxon>Actinomycetota</taxon>
        <taxon>Actinomycetes</taxon>
        <taxon>Streptosporangiales</taxon>
        <taxon>Streptosporangiaceae</taxon>
        <taxon>Planotetraspora</taxon>
    </lineage>
</organism>
<keyword evidence="5" id="KW-0046">Antibiotic resistance</keyword>
<evidence type="ECO:0000313" key="8">
    <source>
        <dbReference type="Proteomes" id="UP000622547"/>
    </source>
</evidence>
<sequence length="69" mass="6984">MTDPAISATGLRKTYGKHLVLDGVDLDIPAGTIFSLLGPNGAGKTTMVKILSTLSSPPTAATSGWPATT</sequence>
<keyword evidence="3" id="KW-0547">Nucleotide-binding</keyword>
<comment type="caution">
    <text evidence="7">The sequence shown here is derived from an EMBL/GenBank/DDBJ whole genome shotgun (WGS) entry which is preliminary data.</text>
</comment>
<dbReference type="GO" id="GO:0016887">
    <property type="term" value="F:ATP hydrolysis activity"/>
    <property type="evidence" value="ECO:0007669"/>
    <property type="project" value="InterPro"/>
</dbReference>
<evidence type="ECO:0000256" key="4">
    <source>
        <dbReference type="ARBA" id="ARBA00022840"/>
    </source>
</evidence>
<dbReference type="GO" id="GO:0005886">
    <property type="term" value="C:plasma membrane"/>
    <property type="evidence" value="ECO:0007669"/>
    <property type="project" value="UniProtKB-SubCell"/>
</dbReference>
<evidence type="ECO:0000259" key="6">
    <source>
        <dbReference type="Pfam" id="PF00005"/>
    </source>
</evidence>
<keyword evidence="8" id="KW-1185">Reference proteome</keyword>
<evidence type="ECO:0000256" key="1">
    <source>
        <dbReference type="ARBA" id="ARBA00004202"/>
    </source>
</evidence>
<evidence type="ECO:0000256" key="5">
    <source>
        <dbReference type="ARBA" id="ARBA00023251"/>
    </source>
</evidence>
<dbReference type="GO" id="GO:0005524">
    <property type="term" value="F:ATP binding"/>
    <property type="evidence" value="ECO:0007669"/>
    <property type="project" value="UniProtKB-KW"/>
</dbReference>
<dbReference type="InterPro" id="IPR003439">
    <property type="entry name" value="ABC_transporter-like_ATP-bd"/>
</dbReference>
<dbReference type="InterPro" id="IPR050763">
    <property type="entry name" value="ABC_transporter_ATP-binding"/>
</dbReference>
<dbReference type="Gene3D" id="3.40.50.300">
    <property type="entry name" value="P-loop containing nucleotide triphosphate hydrolases"/>
    <property type="match status" value="1"/>
</dbReference>
<dbReference type="SUPFAM" id="SSF52540">
    <property type="entry name" value="P-loop containing nucleoside triphosphate hydrolases"/>
    <property type="match status" value="1"/>
</dbReference>